<reference evidence="1" key="1">
    <citation type="submission" date="2018-05" db="EMBL/GenBank/DDBJ databases">
        <authorList>
            <person name="Lanie J.A."/>
            <person name="Ng W.-L."/>
            <person name="Kazmierczak K.M."/>
            <person name="Andrzejewski T.M."/>
            <person name="Davidsen T.M."/>
            <person name="Wayne K.J."/>
            <person name="Tettelin H."/>
            <person name="Glass J.I."/>
            <person name="Rusch D."/>
            <person name="Podicherti R."/>
            <person name="Tsui H.-C.T."/>
            <person name="Winkler M.E."/>
        </authorList>
    </citation>
    <scope>NUCLEOTIDE SEQUENCE</scope>
</reference>
<protein>
    <submittedName>
        <fullName evidence="1">Uncharacterized protein</fullName>
    </submittedName>
</protein>
<dbReference type="AlphaFoldDB" id="A0A382W8Q1"/>
<accession>A0A382W8Q1</accession>
<organism evidence="1">
    <name type="scientific">marine metagenome</name>
    <dbReference type="NCBI Taxonomy" id="408172"/>
    <lineage>
        <taxon>unclassified sequences</taxon>
        <taxon>metagenomes</taxon>
        <taxon>ecological metagenomes</taxon>
    </lineage>
</organism>
<evidence type="ECO:0000313" key="1">
    <source>
        <dbReference type="EMBL" id="SVD55197.1"/>
    </source>
</evidence>
<gene>
    <name evidence="1" type="ORF">METZ01_LOCUS408051</name>
</gene>
<sequence>MAFWGFLRPSMTKNRHTWIDQSFVLAVLSISYERSL</sequence>
<dbReference type="EMBL" id="UINC01157938">
    <property type="protein sequence ID" value="SVD55197.1"/>
    <property type="molecule type" value="Genomic_DNA"/>
</dbReference>
<name>A0A382W8Q1_9ZZZZ</name>
<proteinExistence type="predicted"/>